<feature type="domain" description="Colicin D immunity protein" evidence="1">
    <location>
        <begin position="132"/>
        <end position="208"/>
    </location>
</feature>
<dbReference type="Pfam" id="PF11009">
    <property type="entry name" value="BrxC"/>
    <property type="match status" value="1"/>
</dbReference>
<gene>
    <name evidence="2" type="ORF">AVDCRST_MAG86-3874</name>
</gene>
<reference evidence="2" key="1">
    <citation type="submission" date="2020-02" db="EMBL/GenBank/DDBJ databases">
        <authorList>
            <person name="Meier V. D."/>
        </authorList>
    </citation>
    <scope>NUCLEOTIDE SEQUENCE</scope>
    <source>
        <strain evidence="2">AVDCRST_MAG86</strain>
    </source>
</reference>
<accession>A0A6J4VSE5</accession>
<dbReference type="Gene3D" id="3.40.30.10">
    <property type="entry name" value="Glutaredoxin"/>
    <property type="match status" value="1"/>
</dbReference>
<proteinExistence type="predicted"/>
<dbReference type="EMBL" id="CADCWP010000346">
    <property type="protein sequence ID" value="CAA9587650.1"/>
    <property type="molecule type" value="Genomic_DNA"/>
</dbReference>
<evidence type="ECO:0000259" key="1">
    <source>
        <dbReference type="Pfam" id="PF09204"/>
    </source>
</evidence>
<sequence length="213" mass="23682">MLRDRIFDLETPEDVQSFLRENPTSVIFKAGTCHKTMQGFGFLQEQLEGRDDLSVGLIRVVQARPASNFVAQETGITHQSPQVILYRDGQAVFDADNWNITPDVLADGLAQAPHSGAATPAVTGATSDLTPYVGLLERYLDGELDDREFEFAYTTTFRDDASLRSREEVEVLGSIFGDVDRHMEMHMMMGGRSDSNLVRQRAAAALERLRTLA</sequence>
<dbReference type="GO" id="GO:0030153">
    <property type="term" value="P:bacteriocin immunity"/>
    <property type="evidence" value="ECO:0007669"/>
    <property type="project" value="InterPro"/>
</dbReference>
<dbReference type="AlphaFoldDB" id="A0A6J4VSE5"/>
<name>A0A6J4VSE5_9DEIN</name>
<dbReference type="GO" id="GO:0015643">
    <property type="term" value="F:toxic substance binding"/>
    <property type="evidence" value="ECO:0007669"/>
    <property type="project" value="InterPro"/>
</dbReference>
<evidence type="ECO:0000313" key="2">
    <source>
        <dbReference type="EMBL" id="CAA9587650.1"/>
    </source>
</evidence>
<organism evidence="2">
    <name type="scientific">uncultured Truepera sp</name>
    <dbReference type="NCBI Taxonomy" id="543023"/>
    <lineage>
        <taxon>Bacteria</taxon>
        <taxon>Thermotogati</taxon>
        <taxon>Deinococcota</taxon>
        <taxon>Deinococci</taxon>
        <taxon>Trueperales</taxon>
        <taxon>Trueperaceae</taxon>
        <taxon>Truepera</taxon>
        <taxon>environmental samples</taxon>
    </lineage>
</organism>
<protein>
    <recommendedName>
        <fullName evidence="1">Colicin D immunity protein domain-containing protein</fullName>
    </recommendedName>
</protein>
<dbReference type="InterPro" id="IPR022551">
    <property type="entry name" value="BrxC"/>
</dbReference>
<dbReference type="Pfam" id="PF09204">
    <property type="entry name" value="Colicin_immun"/>
    <property type="match status" value="1"/>
</dbReference>
<dbReference type="InterPro" id="IPR015287">
    <property type="entry name" value="Colicin_D_immunity_dom"/>
</dbReference>